<evidence type="ECO:0000256" key="1">
    <source>
        <dbReference type="PROSITE-ProRule" id="PRU10141"/>
    </source>
</evidence>
<comment type="caution">
    <text evidence="2">The sequence shown here is derived from an EMBL/GenBank/DDBJ whole genome shotgun (WGS) entry which is preliminary data.</text>
</comment>
<sequence length="190" mass="21176">MKAQQQLTAGHILRERFVLKEHLGSTPGYELRERDEGPGVPGSQFPDTGKMVKYAAYGTSHLGTGSFGDTWKAYDINLRKYVAVKIFYTRGGGMPAAGFLTPHTVRVMGAKVKSMVQEAVEECTAVKTMVRGEHGIGPQRLCQCFEDHVNDASEHEPIFLVLELCGKSLTEKLRSRTATWAWRKPLVHWA</sequence>
<evidence type="ECO:0000313" key="2">
    <source>
        <dbReference type="EMBL" id="CAJ1384617.1"/>
    </source>
</evidence>
<organism evidence="2 3">
    <name type="scientific">Effrenium voratum</name>
    <dbReference type="NCBI Taxonomy" id="2562239"/>
    <lineage>
        <taxon>Eukaryota</taxon>
        <taxon>Sar</taxon>
        <taxon>Alveolata</taxon>
        <taxon>Dinophyceae</taxon>
        <taxon>Suessiales</taxon>
        <taxon>Symbiodiniaceae</taxon>
        <taxon>Effrenium</taxon>
    </lineage>
</organism>
<accession>A0AA36MUS6</accession>
<protein>
    <recommendedName>
        <fullName evidence="4">Protein kinase domain-containing protein</fullName>
    </recommendedName>
</protein>
<dbReference type="InterPro" id="IPR017441">
    <property type="entry name" value="Protein_kinase_ATP_BS"/>
</dbReference>
<dbReference type="EMBL" id="CAUJNA010001132">
    <property type="protein sequence ID" value="CAJ1384617.1"/>
    <property type="molecule type" value="Genomic_DNA"/>
</dbReference>
<dbReference type="PROSITE" id="PS00107">
    <property type="entry name" value="PROTEIN_KINASE_ATP"/>
    <property type="match status" value="1"/>
</dbReference>
<dbReference type="InterPro" id="IPR011009">
    <property type="entry name" value="Kinase-like_dom_sf"/>
</dbReference>
<dbReference type="Proteomes" id="UP001178507">
    <property type="component" value="Unassembled WGS sequence"/>
</dbReference>
<dbReference type="AlphaFoldDB" id="A0AA36MUS6"/>
<dbReference type="SUPFAM" id="SSF56112">
    <property type="entry name" value="Protein kinase-like (PK-like)"/>
    <property type="match status" value="1"/>
</dbReference>
<keyword evidence="1" id="KW-0547">Nucleotide-binding</keyword>
<evidence type="ECO:0008006" key="4">
    <source>
        <dbReference type="Google" id="ProtNLM"/>
    </source>
</evidence>
<evidence type="ECO:0000313" key="3">
    <source>
        <dbReference type="Proteomes" id="UP001178507"/>
    </source>
</evidence>
<feature type="binding site" evidence="1">
    <location>
        <position position="85"/>
    </location>
    <ligand>
        <name>ATP</name>
        <dbReference type="ChEBI" id="CHEBI:30616"/>
    </ligand>
</feature>
<name>A0AA36MUS6_9DINO</name>
<keyword evidence="3" id="KW-1185">Reference proteome</keyword>
<keyword evidence="1" id="KW-0067">ATP-binding</keyword>
<dbReference type="Gene3D" id="1.10.510.10">
    <property type="entry name" value="Transferase(Phosphotransferase) domain 1"/>
    <property type="match status" value="1"/>
</dbReference>
<dbReference type="GO" id="GO:0005524">
    <property type="term" value="F:ATP binding"/>
    <property type="evidence" value="ECO:0007669"/>
    <property type="project" value="UniProtKB-UniRule"/>
</dbReference>
<proteinExistence type="predicted"/>
<reference evidence="2" key="1">
    <citation type="submission" date="2023-08" db="EMBL/GenBank/DDBJ databases">
        <authorList>
            <person name="Chen Y."/>
            <person name="Shah S."/>
            <person name="Dougan E. K."/>
            <person name="Thang M."/>
            <person name="Chan C."/>
        </authorList>
    </citation>
    <scope>NUCLEOTIDE SEQUENCE</scope>
</reference>
<gene>
    <name evidence="2" type="ORF">EVOR1521_LOCUS11446</name>
</gene>